<dbReference type="Proteomes" id="UP001499979">
    <property type="component" value="Unassembled WGS sequence"/>
</dbReference>
<dbReference type="Gene3D" id="3.40.50.12370">
    <property type="match status" value="1"/>
</dbReference>
<dbReference type="CDD" id="cd00293">
    <property type="entry name" value="USP-like"/>
    <property type="match status" value="2"/>
</dbReference>
<dbReference type="InterPro" id="IPR006015">
    <property type="entry name" value="Universal_stress_UspA"/>
</dbReference>
<dbReference type="PANTHER" id="PTHR46268:SF6">
    <property type="entry name" value="UNIVERSAL STRESS PROTEIN UP12"/>
    <property type="match status" value="1"/>
</dbReference>
<reference evidence="3 4" key="1">
    <citation type="journal article" date="2019" name="Int. J. Syst. Evol. Microbiol.">
        <title>The Global Catalogue of Microorganisms (GCM) 10K type strain sequencing project: providing services to taxonomists for standard genome sequencing and annotation.</title>
        <authorList>
            <consortium name="The Broad Institute Genomics Platform"/>
            <consortium name="The Broad Institute Genome Sequencing Center for Infectious Disease"/>
            <person name="Wu L."/>
            <person name="Ma J."/>
        </authorList>
    </citation>
    <scope>NUCLEOTIDE SEQUENCE [LARGE SCALE GENOMIC DNA]</scope>
    <source>
        <strain evidence="3 4">JCM 11813</strain>
    </source>
</reference>
<gene>
    <name evidence="3" type="ORF">GCM10009606_44020</name>
</gene>
<comment type="similarity">
    <text evidence="1">Belongs to the universal stress protein A family.</text>
</comment>
<dbReference type="RefSeq" id="WP_343910274.1">
    <property type="nucleotide sequence ID" value="NZ_BAAAJE010000029.1"/>
</dbReference>
<keyword evidence="4" id="KW-1185">Reference proteome</keyword>
<evidence type="ECO:0000313" key="3">
    <source>
        <dbReference type="EMBL" id="GAA1161276.1"/>
    </source>
</evidence>
<organism evidence="3 4">
    <name type="scientific">Nocardioides aquiterrae</name>
    <dbReference type="NCBI Taxonomy" id="203799"/>
    <lineage>
        <taxon>Bacteria</taxon>
        <taxon>Bacillati</taxon>
        <taxon>Actinomycetota</taxon>
        <taxon>Actinomycetes</taxon>
        <taxon>Propionibacteriales</taxon>
        <taxon>Nocardioidaceae</taxon>
        <taxon>Nocardioides</taxon>
    </lineage>
</organism>
<protein>
    <submittedName>
        <fullName evidence="3">Universal stress protein</fullName>
    </submittedName>
</protein>
<dbReference type="InterPro" id="IPR006016">
    <property type="entry name" value="UspA"/>
</dbReference>
<dbReference type="SUPFAM" id="SSF52402">
    <property type="entry name" value="Adenine nucleotide alpha hydrolases-like"/>
    <property type="match status" value="2"/>
</dbReference>
<dbReference type="PANTHER" id="PTHR46268">
    <property type="entry name" value="STRESS RESPONSE PROTEIN NHAX"/>
    <property type="match status" value="1"/>
</dbReference>
<dbReference type="PRINTS" id="PR01438">
    <property type="entry name" value="UNVRSLSTRESS"/>
</dbReference>
<sequence length="287" mass="29937">MDTRPSAVVVAVGGRGSSAAIEYAANEALRRHAALHLVHALPEGDEGIDQGTEILAAAVRLATALLDGLAPVTASLVPGRAVEVVAEAAGRADLVVVGRCAESQRTHPYVRSVTGGVGARVEVPVVSVPDGWQPRVGPPTVVVGIDDPGESTDVLAAALRAAKERRARLVVVSTWWRPPVTKVSETGWQAVLEEGLDLALDAVGARASGVPVEVQVRQARPAETLIAASWNADLVVLGRHATVVPAGSHLGPVARSVLRESCCPVLLTTPRDPHLHEAARRKLFIVS</sequence>
<proteinExistence type="inferred from homology"/>
<comment type="caution">
    <text evidence="3">The sequence shown here is derived from an EMBL/GenBank/DDBJ whole genome shotgun (WGS) entry which is preliminary data.</text>
</comment>
<dbReference type="EMBL" id="BAAAJE010000029">
    <property type="protein sequence ID" value="GAA1161276.1"/>
    <property type="molecule type" value="Genomic_DNA"/>
</dbReference>
<evidence type="ECO:0000313" key="4">
    <source>
        <dbReference type="Proteomes" id="UP001499979"/>
    </source>
</evidence>
<feature type="domain" description="UspA" evidence="2">
    <location>
        <begin position="140"/>
        <end position="267"/>
    </location>
</feature>
<evidence type="ECO:0000256" key="1">
    <source>
        <dbReference type="ARBA" id="ARBA00008791"/>
    </source>
</evidence>
<dbReference type="Pfam" id="PF00582">
    <property type="entry name" value="Usp"/>
    <property type="match status" value="1"/>
</dbReference>
<accession>A0ABN1UP72</accession>
<evidence type="ECO:0000259" key="2">
    <source>
        <dbReference type="Pfam" id="PF00582"/>
    </source>
</evidence>
<name>A0ABN1UP72_9ACTN</name>